<dbReference type="InterPro" id="IPR009057">
    <property type="entry name" value="Homeodomain-like_sf"/>
</dbReference>
<evidence type="ECO:0000259" key="4">
    <source>
        <dbReference type="PROSITE" id="PS01124"/>
    </source>
</evidence>
<dbReference type="SMART" id="SM00342">
    <property type="entry name" value="HTH_ARAC"/>
    <property type="match status" value="1"/>
</dbReference>
<dbReference type="Pfam" id="PF12833">
    <property type="entry name" value="HTH_18"/>
    <property type="match status" value="1"/>
</dbReference>
<accession>A0A974W7W7</accession>
<dbReference type="InterPro" id="IPR018062">
    <property type="entry name" value="HTH_AraC-typ_CS"/>
</dbReference>
<reference evidence="5 6" key="1">
    <citation type="journal article" date="2021" name="Microbiol. Resour. Announc.">
        <title>Complete Genome Sequences of Two Rhodococcus sp. Strains with Large and Linear Chromosomes, Isolated from Apple Rhizosphere.</title>
        <authorList>
            <person name="Benning S."/>
            <person name="Brugnone N."/>
            <person name="Siani R."/>
            <person name="Kublik S."/>
            <person name="Schloter M."/>
            <person name="Rad V."/>
        </authorList>
    </citation>
    <scope>NUCLEOTIDE SEQUENCE [LARGE SCALE GENOMIC DNA]</scope>
    <source>
        <strain evidence="5 6">R79</strain>
    </source>
</reference>
<keyword evidence="2" id="KW-0238">DNA-binding</keyword>
<dbReference type="PANTHER" id="PTHR46796">
    <property type="entry name" value="HTH-TYPE TRANSCRIPTIONAL ACTIVATOR RHAS-RELATED"/>
    <property type="match status" value="1"/>
</dbReference>
<dbReference type="InterPro" id="IPR035418">
    <property type="entry name" value="AraC-bd_2"/>
</dbReference>
<dbReference type="InterPro" id="IPR050204">
    <property type="entry name" value="AraC_XylS_family_regulators"/>
</dbReference>
<dbReference type="PANTHER" id="PTHR46796:SF6">
    <property type="entry name" value="ARAC SUBFAMILY"/>
    <property type="match status" value="1"/>
</dbReference>
<proteinExistence type="predicted"/>
<dbReference type="SUPFAM" id="SSF46689">
    <property type="entry name" value="Homeodomain-like"/>
    <property type="match status" value="1"/>
</dbReference>
<keyword evidence="6" id="KW-1185">Reference proteome</keyword>
<dbReference type="Gene3D" id="1.10.10.60">
    <property type="entry name" value="Homeodomain-like"/>
    <property type="match status" value="1"/>
</dbReference>
<dbReference type="Pfam" id="PF14525">
    <property type="entry name" value="AraC_binding_2"/>
    <property type="match status" value="1"/>
</dbReference>
<evidence type="ECO:0000256" key="2">
    <source>
        <dbReference type="ARBA" id="ARBA00023125"/>
    </source>
</evidence>
<gene>
    <name evidence="5" type="ORF">JWS13_31360</name>
</gene>
<dbReference type="InterPro" id="IPR018060">
    <property type="entry name" value="HTH_AraC"/>
</dbReference>
<sequence>MEQFDIDTVRHEDRGEWWADVLSRTCHPLDLTVTPSSSLTPFRARARRHWLDDLSLVDAECDPCSGSTRPGHIADNRVAVLLVLSGCEAISQGNETTLLRAGDAVLWGSQEPIEFEVLEPLHKRTLLIPRAALDEVSGWTWPTSGVTLHGGSAAVRLLASYLAALADSLGGLDPSAISSARNAALDLLIGAAATHAGGQTCGSETLRSEIDNWVDDHLLDPGLSISTAAEAHSVSVRTVQRTFGMFGETFSGALRAKRLARSRDDLRGATDSITSIACRWGFSDASHFSRQFKAKFGVAPSVYRSEARSTSIR</sequence>
<dbReference type="RefSeq" id="WP_206009228.1">
    <property type="nucleotide sequence ID" value="NZ_CP070619.1"/>
</dbReference>
<dbReference type="SUPFAM" id="SSF51182">
    <property type="entry name" value="RmlC-like cupins"/>
    <property type="match status" value="1"/>
</dbReference>
<dbReference type="PRINTS" id="PR00032">
    <property type="entry name" value="HTHARAC"/>
</dbReference>
<dbReference type="InterPro" id="IPR011051">
    <property type="entry name" value="RmlC_Cupin_sf"/>
</dbReference>
<dbReference type="EMBL" id="CP070619">
    <property type="protein sequence ID" value="QSE92776.1"/>
    <property type="molecule type" value="Genomic_DNA"/>
</dbReference>
<organism evidence="5 6">
    <name type="scientific">Rhodococcus pseudokoreensis</name>
    <dbReference type="NCBI Taxonomy" id="2811421"/>
    <lineage>
        <taxon>Bacteria</taxon>
        <taxon>Bacillati</taxon>
        <taxon>Actinomycetota</taxon>
        <taxon>Actinomycetes</taxon>
        <taxon>Mycobacteriales</taxon>
        <taxon>Nocardiaceae</taxon>
        <taxon>Rhodococcus</taxon>
    </lineage>
</organism>
<dbReference type="PROSITE" id="PS00041">
    <property type="entry name" value="HTH_ARAC_FAMILY_1"/>
    <property type="match status" value="1"/>
</dbReference>
<dbReference type="PROSITE" id="PS01124">
    <property type="entry name" value="HTH_ARAC_FAMILY_2"/>
    <property type="match status" value="1"/>
</dbReference>
<reference evidence="5 6" key="2">
    <citation type="journal article" date="2022" name="Arch. Microbiol.">
        <title>Rhodococcus pseudokoreensis sp. nov. isolated from the rhizosphere of young M26 apple rootstocks.</title>
        <authorList>
            <person name="Kampfer P."/>
            <person name="Glaeser S.P."/>
            <person name="Blom J."/>
            <person name="Wolf J."/>
            <person name="Benning S."/>
            <person name="Schloter M."/>
            <person name="Neumann-Schaal M."/>
        </authorList>
    </citation>
    <scope>NUCLEOTIDE SEQUENCE [LARGE SCALE GENOMIC DNA]</scope>
    <source>
        <strain evidence="5 6">R79</strain>
    </source>
</reference>
<name>A0A974W7W7_9NOCA</name>
<keyword evidence="3" id="KW-0804">Transcription</keyword>
<evidence type="ECO:0000313" key="5">
    <source>
        <dbReference type="EMBL" id="QSE92776.1"/>
    </source>
</evidence>
<evidence type="ECO:0000256" key="1">
    <source>
        <dbReference type="ARBA" id="ARBA00023015"/>
    </source>
</evidence>
<dbReference type="InterPro" id="IPR020449">
    <property type="entry name" value="Tscrpt_reg_AraC-type_HTH"/>
</dbReference>
<evidence type="ECO:0000313" key="6">
    <source>
        <dbReference type="Proteomes" id="UP000662986"/>
    </source>
</evidence>
<evidence type="ECO:0000256" key="3">
    <source>
        <dbReference type="ARBA" id="ARBA00023163"/>
    </source>
</evidence>
<dbReference type="Proteomes" id="UP000662986">
    <property type="component" value="Chromosome"/>
</dbReference>
<feature type="domain" description="HTH araC/xylS-type" evidence="4">
    <location>
        <begin position="208"/>
        <end position="306"/>
    </location>
</feature>
<keyword evidence="1" id="KW-0805">Transcription regulation</keyword>
<protein>
    <submittedName>
        <fullName evidence="5">Helix-turn-helix domain-containing protein</fullName>
    </submittedName>
</protein>